<dbReference type="OrthoDB" id="208320at2"/>
<dbReference type="AlphaFoldDB" id="A0A5C5XB27"/>
<reference evidence="1 2" key="1">
    <citation type="submission" date="2019-02" db="EMBL/GenBank/DDBJ databases">
        <title>Deep-cultivation of Planctomycetes and their phenomic and genomic characterization uncovers novel biology.</title>
        <authorList>
            <person name="Wiegand S."/>
            <person name="Jogler M."/>
            <person name="Boedeker C."/>
            <person name="Pinto D."/>
            <person name="Vollmers J."/>
            <person name="Rivas-Marin E."/>
            <person name="Kohn T."/>
            <person name="Peeters S.H."/>
            <person name="Heuer A."/>
            <person name="Rast P."/>
            <person name="Oberbeckmann S."/>
            <person name="Bunk B."/>
            <person name="Jeske O."/>
            <person name="Meyerdierks A."/>
            <person name="Storesund J.E."/>
            <person name="Kallscheuer N."/>
            <person name="Luecker S."/>
            <person name="Lage O.M."/>
            <person name="Pohl T."/>
            <person name="Merkel B.J."/>
            <person name="Hornburger P."/>
            <person name="Mueller R.-W."/>
            <person name="Bruemmer F."/>
            <person name="Labrenz M."/>
            <person name="Spormann A.M."/>
            <person name="Op Den Camp H."/>
            <person name="Overmann J."/>
            <person name="Amann R."/>
            <person name="Jetten M.S.M."/>
            <person name="Mascher T."/>
            <person name="Medema M.H."/>
            <person name="Devos D.P."/>
            <person name="Kaster A.-K."/>
            <person name="Ovreas L."/>
            <person name="Rohde M."/>
            <person name="Galperin M.Y."/>
            <person name="Jogler C."/>
        </authorList>
    </citation>
    <scope>NUCLEOTIDE SEQUENCE [LARGE SCALE GENOMIC DNA]</scope>
    <source>
        <strain evidence="1 2">Pan54</strain>
    </source>
</reference>
<evidence type="ECO:0000313" key="1">
    <source>
        <dbReference type="EMBL" id="TWT59978.1"/>
    </source>
</evidence>
<keyword evidence="2" id="KW-1185">Reference proteome</keyword>
<name>A0A5C5XB27_9PLAN</name>
<protein>
    <recommendedName>
        <fullName evidence="3">OstA-like protein</fullName>
    </recommendedName>
</protein>
<comment type="caution">
    <text evidence="1">The sequence shown here is derived from an EMBL/GenBank/DDBJ whole genome shotgun (WGS) entry which is preliminary data.</text>
</comment>
<gene>
    <name evidence="1" type="ORF">Pan54_06890</name>
</gene>
<proteinExistence type="predicted"/>
<sequence length="991" mass="111040">MMRRYLITLFSTLMVLGAYSVYAQVSHRLLSRSHTNHATAQRPIVHSVPSIGPRISQEMAEKYLPDAPWAVNARAKIRADGLHLFFNEKKLVNGNTEIEVSPVAMVWMADEEDGKVPSEKEPIVIRAEKATFVFDEAVELSEIRTRLIREIRMIGQVYIRGDDGLKVRGSNFVFSRDNKNISSYHPIDFRFQKHQGFANNIQINLEMRDGGAYADNPQVEAIKDILISEHLEMNLKPDEEESPVLVTCEGYFQYRFDSQLAILNRDVFVHRTDKTGLVDSLTCDSLALQFGEKLDAVPSENKTLGGSSNLELISLTATGDEVIAKSSANQLEAVGERLTYLLREKKLILQKNRGVEIEYRGADLFTPRLEIQVDDDQQPVFAKCDGPGQVKYLDKTAADSGQLIQQSAIPAILAQANWQESLTFMPDPNSQGQLDLVTLTGKAVLHSPVQQTGIISNSIKVWLKRIQLEAPVNASVNSSLSQKQDVRIVRTLAEQDVAVVSPYLEGEYESLDVYFDRQSVETLAALKGETPKTTDTSTSNNVISEPAEQTAAIKKRSSLQKVPKEPFKIDATHLTLQVVHDPKFKDVHVAHVKTEGIVKANGLIEDQEEPVHLEGQSVDIANGGDERQRFHLLGTDERFASIRSGEMRIDGIDLFLDRAQNFTRVMGGGAIEFPVKSNWNGEKLQQAQILEVSWKEQMRFEGRTAHFVGTVRATIGDSVITCEELKVHLDQPISLKSTSMTIKPQIASIECRDRVRFEMNQYENGVLVGIRYLDVWSYTMNQQTGAMNAQGPGVIEFWQRSNGKASLGLPQGMMGKSPSEKTPAKKSGWDYTRITFAGHMDGNYLKRQGTLHDRVNVLHGPVSEPLSRFGRDNRPPQSVWVQSQLLEVALREVPKDPKKPAEEQAPWSIEVQAKGNAEIEGDQFLAKADLVTFDQSNQMFTMRSLENRHATIWHYEHPQAARSRYDVKMIRISPDGNILELDRTLGASGSR</sequence>
<dbReference type="EMBL" id="SJPG01000001">
    <property type="protein sequence ID" value="TWT59978.1"/>
    <property type="molecule type" value="Genomic_DNA"/>
</dbReference>
<evidence type="ECO:0000313" key="2">
    <source>
        <dbReference type="Proteomes" id="UP000316095"/>
    </source>
</evidence>
<accession>A0A5C5XB27</accession>
<evidence type="ECO:0008006" key="3">
    <source>
        <dbReference type="Google" id="ProtNLM"/>
    </source>
</evidence>
<organism evidence="1 2">
    <name type="scientific">Rubinisphaera italica</name>
    <dbReference type="NCBI Taxonomy" id="2527969"/>
    <lineage>
        <taxon>Bacteria</taxon>
        <taxon>Pseudomonadati</taxon>
        <taxon>Planctomycetota</taxon>
        <taxon>Planctomycetia</taxon>
        <taxon>Planctomycetales</taxon>
        <taxon>Planctomycetaceae</taxon>
        <taxon>Rubinisphaera</taxon>
    </lineage>
</organism>
<dbReference type="Proteomes" id="UP000316095">
    <property type="component" value="Unassembled WGS sequence"/>
</dbReference>
<dbReference type="RefSeq" id="WP_146502151.1">
    <property type="nucleotide sequence ID" value="NZ_SJPG01000001.1"/>
</dbReference>